<dbReference type="AlphaFoldDB" id="A0A0L0NMU0"/>
<keyword evidence="3" id="KW-1185">Reference proteome</keyword>
<dbReference type="OrthoDB" id="4905323at2759"/>
<dbReference type="PANTHER" id="PTHR36142:SF5">
    <property type="entry name" value="METALLO-BETA-LACTAMASE DOMAIN-CONTAINING PROTEIN"/>
    <property type="match status" value="1"/>
</dbReference>
<comment type="caution">
    <text evidence="2">The sequence shown here is derived from an EMBL/GenBank/DDBJ whole genome shotgun (WGS) entry which is preliminary data.</text>
</comment>
<name>A0A0L0NMU0_TOLOC</name>
<protein>
    <recommendedName>
        <fullName evidence="1">Metallo-beta-lactamase domain-containing protein</fullName>
    </recommendedName>
</protein>
<reference evidence="2 3" key="1">
    <citation type="journal article" date="2015" name="BMC Genomics">
        <title>The genome of the truffle-parasite Tolypocladium ophioglossoides and the evolution of antifungal peptaibiotics.</title>
        <authorList>
            <person name="Quandt C.A."/>
            <person name="Bushley K.E."/>
            <person name="Spatafora J.W."/>
        </authorList>
    </citation>
    <scope>NUCLEOTIDE SEQUENCE [LARGE SCALE GENOMIC DNA]</scope>
    <source>
        <strain evidence="2 3">CBS 100239</strain>
    </source>
</reference>
<gene>
    <name evidence="2" type="ORF">TOPH_00184</name>
</gene>
<dbReference type="Pfam" id="PF12706">
    <property type="entry name" value="Lactamase_B_2"/>
    <property type="match status" value="1"/>
</dbReference>
<evidence type="ECO:0000313" key="3">
    <source>
        <dbReference type="Proteomes" id="UP000036947"/>
    </source>
</evidence>
<proteinExistence type="predicted"/>
<dbReference type="InterPro" id="IPR036866">
    <property type="entry name" value="RibonucZ/Hydroxyglut_hydro"/>
</dbReference>
<dbReference type="Proteomes" id="UP000036947">
    <property type="component" value="Unassembled WGS sequence"/>
</dbReference>
<sequence length="167" mass="18238">MALTVKQLNGDASFLLTYEPIEAASPGLRTLSEPFGVLFDPWIVGQSTILHSNTSSTSRAQEACISTLQDLPEPDLVIISHSRSDHCNEATLRQLPQSNTKTLILAEPTAARLIPSWKHFDKDVVRALHRWGNPRQIGQDTVTQVPVPPQVFGGEEGEVTISLSLSS</sequence>
<feature type="domain" description="Metallo-beta-lactamase" evidence="1">
    <location>
        <begin position="37"/>
        <end position="148"/>
    </location>
</feature>
<organism evidence="2 3">
    <name type="scientific">Tolypocladium ophioglossoides (strain CBS 100239)</name>
    <name type="common">Snaketongue truffleclub</name>
    <name type="synonym">Elaphocordyceps ophioglossoides</name>
    <dbReference type="NCBI Taxonomy" id="1163406"/>
    <lineage>
        <taxon>Eukaryota</taxon>
        <taxon>Fungi</taxon>
        <taxon>Dikarya</taxon>
        <taxon>Ascomycota</taxon>
        <taxon>Pezizomycotina</taxon>
        <taxon>Sordariomycetes</taxon>
        <taxon>Hypocreomycetidae</taxon>
        <taxon>Hypocreales</taxon>
        <taxon>Ophiocordycipitaceae</taxon>
        <taxon>Tolypocladium</taxon>
    </lineage>
</organism>
<dbReference type="EMBL" id="LFRF01000001">
    <property type="protein sequence ID" value="KND95368.1"/>
    <property type="molecule type" value="Genomic_DNA"/>
</dbReference>
<dbReference type="PANTHER" id="PTHR36142">
    <property type="entry name" value="METALLO-HYDROLASE/OXIDOREDUCTASE SUPERFAMILY PROTEIN"/>
    <property type="match status" value="1"/>
</dbReference>
<dbReference type="Gene3D" id="3.60.15.10">
    <property type="entry name" value="Ribonuclease Z/Hydroxyacylglutathione hydrolase-like"/>
    <property type="match status" value="1"/>
</dbReference>
<accession>A0A0L0NMU0</accession>
<dbReference type="SUPFAM" id="SSF56281">
    <property type="entry name" value="Metallo-hydrolase/oxidoreductase"/>
    <property type="match status" value="1"/>
</dbReference>
<evidence type="ECO:0000259" key="1">
    <source>
        <dbReference type="Pfam" id="PF12706"/>
    </source>
</evidence>
<evidence type="ECO:0000313" key="2">
    <source>
        <dbReference type="EMBL" id="KND95368.1"/>
    </source>
</evidence>
<dbReference type="InterPro" id="IPR001279">
    <property type="entry name" value="Metallo-B-lactamas"/>
</dbReference>
<dbReference type="STRING" id="1163406.A0A0L0NMU0"/>